<dbReference type="PANTHER" id="PTHR11544">
    <property type="entry name" value="COLD SHOCK DOMAIN CONTAINING PROTEINS"/>
    <property type="match status" value="1"/>
</dbReference>
<gene>
    <name evidence="5" type="ORF">GCM10008905_25040</name>
</gene>
<comment type="subcellular location">
    <subcellularLocation>
        <location evidence="1 3">Cytoplasm</location>
    </subcellularLocation>
</comment>
<evidence type="ECO:0000313" key="6">
    <source>
        <dbReference type="Proteomes" id="UP001500339"/>
    </source>
</evidence>
<keyword evidence="2" id="KW-0963">Cytoplasm</keyword>
<evidence type="ECO:0000256" key="2">
    <source>
        <dbReference type="ARBA" id="ARBA00022490"/>
    </source>
</evidence>
<dbReference type="SMART" id="SM00357">
    <property type="entry name" value="CSP"/>
    <property type="match status" value="1"/>
</dbReference>
<name>A0ABP3UEA9_9CLOT</name>
<dbReference type="PIRSF" id="PIRSF002599">
    <property type="entry name" value="Cold_shock_A"/>
    <property type="match status" value="1"/>
</dbReference>
<dbReference type="Gene3D" id="6.20.370.130">
    <property type="match status" value="1"/>
</dbReference>
<dbReference type="InterPro" id="IPR002059">
    <property type="entry name" value="CSP_DNA-bd"/>
</dbReference>
<dbReference type="InterPro" id="IPR011129">
    <property type="entry name" value="CSD"/>
</dbReference>
<dbReference type="InterPro" id="IPR050181">
    <property type="entry name" value="Cold_shock_domain"/>
</dbReference>
<comment type="caution">
    <text evidence="5">The sequence shown here is derived from an EMBL/GenBank/DDBJ whole genome shotgun (WGS) entry which is preliminary data.</text>
</comment>
<protein>
    <submittedName>
        <fullName evidence="5">Cold shock domain-containing protein</fullName>
    </submittedName>
</protein>
<dbReference type="CDD" id="cd04458">
    <property type="entry name" value="CSP_CDS"/>
    <property type="match status" value="1"/>
</dbReference>
<feature type="domain" description="CSD" evidence="4">
    <location>
        <begin position="1"/>
        <end position="66"/>
    </location>
</feature>
<keyword evidence="6" id="KW-1185">Reference proteome</keyword>
<evidence type="ECO:0000313" key="5">
    <source>
        <dbReference type="EMBL" id="GAA0727439.1"/>
    </source>
</evidence>
<dbReference type="PROSITE" id="PS51857">
    <property type="entry name" value="CSD_2"/>
    <property type="match status" value="1"/>
</dbReference>
<dbReference type="InterPro" id="IPR012340">
    <property type="entry name" value="NA-bd_OB-fold"/>
</dbReference>
<dbReference type="Gene3D" id="2.40.50.140">
    <property type="entry name" value="Nucleic acid-binding proteins"/>
    <property type="match status" value="1"/>
</dbReference>
<dbReference type="Proteomes" id="UP001500339">
    <property type="component" value="Unassembled WGS sequence"/>
</dbReference>
<evidence type="ECO:0000256" key="1">
    <source>
        <dbReference type="ARBA" id="ARBA00004496"/>
    </source>
</evidence>
<reference evidence="6" key="1">
    <citation type="journal article" date="2019" name="Int. J. Syst. Evol. Microbiol.">
        <title>The Global Catalogue of Microorganisms (GCM) 10K type strain sequencing project: providing services to taxonomists for standard genome sequencing and annotation.</title>
        <authorList>
            <consortium name="The Broad Institute Genomics Platform"/>
            <consortium name="The Broad Institute Genome Sequencing Center for Infectious Disease"/>
            <person name="Wu L."/>
            <person name="Ma J."/>
        </authorList>
    </citation>
    <scope>NUCLEOTIDE SEQUENCE [LARGE SCALE GENOMIC DNA]</scope>
    <source>
        <strain evidence="6">JCM 1405</strain>
    </source>
</reference>
<dbReference type="RefSeq" id="WP_343770170.1">
    <property type="nucleotide sequence ID" value="NZ_BAAACF010000003.1"/>
</dbReference>
<dbReference type="PRINTS" id="PR00050">
    <property type="entry name" value="COLDSHOCK"/>
</dbReference>
<evidence type="ECO:0000256" key="3">
    <source>
        <dbReference type="RuleBase" id="RU000408"/>
    </source>
</evidence>
<accession>A0ABP3UEA9</accession>
<dbReference type="PROSITE" id="PS00352">
    <property type="entry name" value="CSD_1"/>
    <property type="match status" value="1"/>
</dbReference>
<dbReference type="EMBL" id="BAAACF010000003">
    <property type="protein sequence ID" value="GAA0727439.1"/>
    <property type="molecule type" value="Genomic_DNA"/>
</dbReference>
<dbReference type="InterPro" id="IPR012156">
    <property type="entry name" value="Cold_shock_CspA"/>
</dbReference>
<dbReference type="InterPro" id="IPR019844">
    <property type="entry name" value="CSD_CS"/>
</dbReference>
<dbReference type="Pfam" id="PF00313">
    <property type="entry name" value="CSD"/>
    <property type="match status" value="1"/>
</dbReference>
<proteinExistence type="predicted"/>
<sequence>MYTGIVKWYDNKKGYGFISGNNGNDVFVHHTSIKEKGHDKDLHEGEHVTFDVVERDKGPQAINVQKME</sequence>
<evidence type="ECO:0000259" key="4">
    <source>
        <dbReference type="PROSITE" id="PS51857"/>
    </source>
</evidence>
<organism evidence="5 6">
    <name type="scientific">Clostridium malenominatum</name>
    <dbReference type="NCBI Taxonomy" id="1539"/>
    <lineage>
        <taxon>Bacteria</taxon>
        <taxon>Bacillati</taxon>
        <taxon>Bacillota</taxon>
        <taxon>Clostridia</taxon>
        <taxon>Eubacteriales</taxon>
        <taxon>Clostridiaceae</taxon>
        <taxon>Clostridium</taxon>
    </lineage>
</organism>
<dbReference type="SUPFAM" id="SSF50249">
    <property type="entry name" value="Nucleic acid-binding proteins"/>
    <property type="match status" value="1"/>
</dbReference>